<protein>
    <submittedName>
        <fullName evidence="2">Uncharacterized protein</fullName>
    </submittedName>
</protein>
<proteinExistence type="predicted"/>
<evidence type="ECO:0000256" key="1">
    <source>
        <dbReference type="SAM" id="MobiDB-lite"/>
    </source>
</evidence>
<evidence type="ECO:0000313" key="2">
    <source>
        <dbReference type="EMBL" id="CEM05642.1"/>
    </source>
</evidence>
<reference evidence="2 3" key="1">
    <citation type="submission" date="2014-11" db="EMBL/GenBank/DDBJ databases">
        <authorList>
            <person name="Zhu J."/>
            <person name="Qi W."/>
            <person name="Song R."/>
        </authorList>
    </citation>
    <scope>NUCLEOTIDE SEQUENCE [LARGE SCALE GENOMIC DNA]</scope>
</reference>
<evidence type="ECO:0000313" key="3">
    <source>
        <dbReference type="Proteomes" id="UP000041254"/>
    </source>
</evidence>
<feature type="compositionally biased region" description="Polar residues" evidence="1">
    <location>
        <begin position="13"/>
        <end position="33"/>
    </location>
</feature>
<feature type="non-terminal residue" evidence="2">
    <location>
        <position position="383"/>
    </location>
</feature>
<gene>
    <name evidence="2" type="ORF">Vbra_14268</name>
</gene>
<name>A0A0G4F2N1_VITBC</name>
<feature type="region of interest" description="Disordered" evidence="1">
    <location>
        <begin position="1"/>
        <end position="37"/>
    </location>
</feature>
<dbReference type="Proteomes" id="UP000041254">
    <property type="component" value="Unassembled WGS sequence"/>
</dbReference>
<dbReference type="PhylomeDB" id="A0A0G4F2N1"/>
<organism evidence="2 3">
    <name type="scientific">Vitrella brassicaformis (strain CCMP3155)</name>
    <dbReference type="NCBI Taxonomy" id="1169540"/>
    <lineage>
        <taxon>Eukaryota</taxon>
        <taxon>Sar</taxon>
        <taxon>Alveolata</taxon>
        <taxon>Colpodellida</taxon>
        <taxon>Vitrellaceae</taxon>
        <taxon>Vitrella</taxon>
    </lineage>
</organism>
<keyword evidence="3" id="KW-1185">Reference proteome</keyword>
<dbReference type="VEuPathDB" id="CryptoDB:Vbra_14268"/>
<dbReference type="EMBL" id="CDMY01000362">
    <property type="protein sequence ID" value="CEM05642.1"/>
    <property type="molecule type" value="Genomic_DNA"/>
</dbReference>
<dbReference type="AlphaFoldDB" id="A0A0G4F2N1"/>
<sequence>MPMHHHYAHKAMTTEQQPTNQRTWRSQQPQAQRPSACRPDIAGLYRAKAATQKGWLDSLNGALKSRYATIKCPLLCCQTHGSAPSAPHFPAAPQGASAPRPPIWRPGPPDRWYFSSRDFSITDVQFTGRYFFSSRSVQLRGVIDGRDCIVRFLVPDELRRHRGEKPLRGHELLMWTRLIEDESKLLHRLGSQLRGPALLARGFVSPNDPLTLTVLPPKDKTSSFRDEEEAAGETTTLKLSGPYFAVETLKLDSEDAPSLGEVTAARAALNAARNTNTPLEPPLLYGPGGGQKLKPSLMAAVAGTTRRAIHEALLHTLTLARDLQQPFTCPPLSTETAVPAAPLSPSLRAEWLLEKPAVPCKAPTLWRREGGSMRLLHGDMHPD</sequence>
<accession>A0A0G4F2N1</accession>
<dbReference type="InParanoid" id="A0A0G4F2N1"/>